<dbReference type="Pfam" id="PF01408">
    <property type="entry name" value="GFO_IDH_MocA"/>
    <property type="match status" value="1"/>
</dbReference>
<name>A0A1S6INL9_9LACT</name>
<dbReference type="InterPro" id="IPR000683">
    <property type="entry name" value="Gfo/Idh/MocA-like_OxRdtase_N"/>
</dbReference>
<dbReference type="AlphaFoldDB" id="A0A1S6INL9"/>
<dbReference type="PANTHER" id="PTHR43377:SF1">
    <property type="entry name" value="BILIVERDIN REDUCTASE A"/>
    <property type="match status" value="1"/>
</dbReference>
<feature type="domain" description="Gfo/Idh/MocA-like oxidoreductase C-terminal" evidence="3">
    <location>
        <begin position="132"/>
        <end position="362"/>
    </location>
</feature>
<proteinExistence type="inferred from homology"/>
<accession>A0A1S6INL9</accession>
<comment type="similarity">
    <text evidence="1">Belongs to the Gfo/Idh/MocA family.</text>
</comment>
<evidence type="ECO:0000259" key="2">
    <source>
        <dbReference type="Pfam" id="PF01408"/>
    </source>
</evidence>
<evidence type="ECO:0000259" key="3">
    <source>
        <dbReference type="Pfam" id="PF02894"/>
    </source>
</evidence>
<dbReference type="Proteomes" id="UP000188993">
    <property type="component" value="Chromosome"/>
</dbReference>
<gene>
    <name evidence="4" type="primary">iolX</name>
    <name evidence="4" type="ORF">BW727_100749</name>
</gene>
<dbReference type="OrthoDB" id="9815825at2"/>
<dbReference type="GO" id="GO:0016491">
    <property type="term" value="F:oxidoreductase activity"/>
    <property type="evidence" value="ECO:0007669"/>
    <property type="project" value="UniProtKB-KW"/>
</dbReference>
<dbReference type="InterPro" id="IPR004104">
    <property type="entry name" value="Gfo/Idh/MocA-like_OxRdtase_C"/>
</dbReference>
<dbReference type="KEGG" id="jda:BW727_100749"/>
<dbReference type="SUPFAM" id="SSF51735">
    <property type="entry name" value="NAD(P)-binding Rossmann-fold domains"/>
    <property type="match status" value="1"/>
</dbReference>
<dbReference type="Pfam" id="PF02894">
    <property type="entry name" value="GFO_IDH_MocA_C"/>
    <property type="match status" value="1"/>
</dbReference>
<keyword evidence="4" id="KW-0560">Oxidoreductase</keyword>
<dbReference type="SUPFAM" id="SSF55347">
    <property type="entry name" value="Glyceraldehyde-3-phosphate dehydrogenase-like, C-terminal domain"/>
    <property type="match status" value="1"/>
</dbReference>
<dbReference type="RefSeq" id="WP_062471075.1">
    <property type="nucleotide sequence ID" value="NZ_BBYN01000026.1"/>
</dbReference>
<sequence length="367" mass="41428">MNKIGYAIVGTGYFGAELARILTNLENAEVTAVLDPYHGEAIAKELKCDVETDLDTLYEREDVQAVIVASPNYLHKEPVIKAAQYKVHVFCEKPIALSYDDCAEMVQACKENQVIFMAGHVMNFFNGVRTTKKFINEGKIGDVLYCHSARNGWEEPQDTVSWKKIRSKSGGHLYHHIHELDCIQFILGDPISAYMTGGNVAHRGEDFGDEDDMLLINLEFDNNRYAILEYGSAFRWSEHYLLIQGTEGAIKIDMQDVKLTLKTENSEEYYLVHETKEEDDNRTAIYKGNKTGGGITYGKPGSKTPQWLYTIMEREMEYFHGLLQGKESSKEFEPLITGEAAKSAIATADACTKSLNEKRKVYLSEIV</sequence>
<keyword evidence="5" id="KW-1185">Reference proteome</keyword>
<dbReference type="GO" id="GO:0000166">
    <property type="term" value="F:nucleotide binding"/>
    <property type="evidence" value="ECO:0007669"/>
    <property type="project" value="InterPro"/>
</dbReference>
<dbReference type="EC" id="1.1.1.370" evidence="4"/>
<dbReference type="InterPro" id="IPR051450">
    <property type="entry name" value="Gfo/Idh/MocA_Oxidoreductases"/>
</dbReference>
<evidence type="ECO:0000256" key="1">
    <source>
        <dbReference type="ARBA" id="ARBA00010928"/>
    </source>
</evidence>
<reference evidence="4 5" key="1">
    <citation type="journal article" date="2014" name="Int. J. Syst. Evol. Microbiol.">
        <title>Jeotgalibaca dankookensis gen. nov., sp. nov., a member of the family Carnobacteriaceae, isolated from seujeot (Korean traditional food).</title>
        <authorList>
            <person name="Lee D.G."/>
            <person name="Trujillo M.E."/>
            <person name="Kang H."/>
            <person name="Ahn T.Y."/>
        </authorList>
    </citation>
    <scope>NUCLEOTIDE SEQUENCE [LARGE SCALE GENOMIC DNA]</scope>
    <source>
        <strain evidence="4 5">EX-07</strain>
    </source>
</reference>
<organism evidence="4 5">
    <name type="scientific">Jeotgalibaca dankookensis</name>
    <dbReference type="NCBI Taxonomy" id="708126"/>
    <lineage>
        <taxon>Bacteria</taxon>
        <taxon>Bacillati</taxon>
        <taxon>Bacillota</taxon>
        <taxon>Bacilli</taxon>
        <taxon>Lactobacillales</taxon>
        <taxon>Carnobacteriaceae</taxon>
        <taxon>Jeotgalibaca</taxon>
    </lineage>
</organism>
<evidence type="ECO:0000313" key="4">
    <source>
        <dbReference type="EMBL" id="AQS53142.1"/>
    </source>
</evidence>
<dbReference type="Gene3D" id="3.30.360.10">
    <property type="entry name" value="Dihydrodipicolinate Reductase, domain 2"/>
    <property type="match status" value="1"/>
</dbReference>
<dbReference type="Gene3D" id="3.40.50.720">
    <property type="entry name" value="NAD(P)-binding Rossmann-like Domain"/>
    <property type="match status" value="1"/>
</dbReference>
<dbReference type="PANTHER" id="PTHR43377">
    <property type="entry name" value="BILIVERDIN REDUCTASE A"/>
    <property type="match status" value="1"/>
</dbReference>
<dbReference type="EMBL" id="CP019728">
    <property type="protein sequence ID" value="AQS53142.1"/>
    <property type="molecule type" value="Genomic_DNA"/>
</dbReference>
<dbReference type="STRING" id="708126.BW727_100749"/>
<protein>
    <submittedName>
        <fullName evidence="4">Scyllo-inositol 2-dehydrogenase (NAD(+))</fullName>
        <ecNumber evidence="4">1.1.1.370</ecNumber>
    </submittedName>
</protein>
<evidence type="ECO:0000313" key="5">
    <source>
        <dbReference type="Proteomes" id="UP000188993"/>
    </source>
</evidence>
<feature type="domain" description="Gfo/Idh/MocA-like oxidoreductase N-terminal" evidence="2">
    <location>
        <begin position="5"/>
        <end position="120"/>
    </location>
</feature>
<dbReference type="InterPro" id="IPR036291">
    <property type="entry name" value="NAD(P)-bd_dom_sf"/>
</dbReference>